<dbReference type="AlphaFoldDB" id="A0AAV5QJV3"/>
<accession>A0AAV5QJV3</accession>
<sequence>MSTSPNHPTLIYITRLLHYSGYASIVSYLVALLVIKPLLQNKSRLLQSFYLSNIKSLNKLYQSLTRKFNVVPSLLVTYNTGSGKQYSDATVQTDNSISAIRNDPIFNKSSYVTTCAESLKSVGELNEKLENLHKKLTKHNSINYVSDLNFRLTEFNSQLQSDRLCDGRVFDKNKVGEEIRGKIRKMKGTILSN</sequence>
<keyword evidence="1" id="KW-0472">Membrane</keyword>
<evidence type="ECO:0000256" key="1">
    <source>
        <dbReference type="SAM" id="Phobius"/>
    </source>
</evidence>
<name>A0AAV5QJV3_9ASCO</name>
<feature type="transmembrane region" description="Helical" evidence="1">
    <location>
        <begin position="20"/>
        <end position="39"/>
    </location>
</feature>
<dbReference type="GeneID" id="90072402"/>
<dbReference type="EMBL" id="BTFZ01000002">
    <property type="protein sequence ID" value="GMM34423.1"/>
    <property type="molecule type" value="Genomic_DNA"/>
</dbReference>
<dbReference type="Proteomes" id="UP001360560">
    <property type="component" value="Unassembled WGS sequence"/>
</dbReference>
<gene>
    <name evidence="2" type="ORF">DASC09_017480</name>
</gene>
<comment type="caution">
    <text evidence="2">The sequence shown here is derived from an EMBL/GenBank/DDBJ whole genome shotgun (WGS) entry which is preliminary data.</text>
</comment>
<proteinExistence type="predicted"/>
<keyword evidence="3" id="KW-1185">Reference proteome</keyword>
<keyword evidence="1" id="KW-0812">Transmembrane</keyword>
<evidence type="ECO:0008006" key="4">
    <source>
        <dbReference type="Google" id="ProtNLM"/>
    </source>
</evidence>
<reference evidence="2 3" key="1">
    <citation type="journal article" date="2023" name="Elife">
        <title>Identification of key yeast species and microbe-microbe interactions impacting larval growth of Drosophila in the wild.</title>
        <authorList>
            <person name="Mure A."/>
            <person name="Sugiura Y."/>
            <person name="Maeda R."/>
            <person name="Honda K."/>
            <person name="Sakurai N."/>
            <person name="Takahashi Y."/>
            <person name="Watada M."/>
            <person name="Katoh T."/>
            <person name="Gotoh A."/>
            <person name="Gotoh Y."/>
            <person name="Taniguchi I."/>
            <person name="Nakamura K."/>
            <person name="Hayashi T."/>
            <person name="Katayama T."/>
            <person name="Uemura T."/>
            <person name="Hattori Y."/>
        </authorList>
    </citation>
    <scope>NUCLEOTIDE SEQUENCE [LARGE SCALE GENOMIC DNA]</scope>
    <source>
        <strain evidence="2 3">SC-9</strain>
    </source>
</reference>
<evidence type="ECO:0000313" key="2">
    <source>
        <dbReference type="EMBL" id="GMM34423.1"/>
    </source>
</evidence>
<keyword evidence="1" id="KW-1133">Transmembrane helix</keyword>
<dbReference type="RefSeq" id="XP_064851423.1">
    <property type="nucleotide sequence ID" value="XM_064995351.1"/>
</dbReference>
<organism evidence="2 3">
    <name type="scientific">Saccharomycopsis crataegensis</name>
    <dbReference type="NCBI Taxonomy" id="43959"/>
    <lineage>
        <taxon>Eukaryota</taxon>
        <taxon>Fungi</taxon>
        <taxon>Dikarya</taxon>
        <taxon>Ascomycota</taxon>
        <taxon>Saccharomycotina</taxon>
        <taxon>Saccharomycetes</taxon>
        <taxon>Saccharomycopsidaceae</taxon>
        <taxon>Saccharomycopsis</taxon>
    </lineage>
</organism>
<evidence type="ECO:0000313" key="3">
    <source>
        <dbReference type="Proteomes" id="UP001360560"/>
    </source>
</evidence>
<protein>
    <recommendedName>
        <fullName evidence="4">Peroxin-14</fullName>
    </recommendedName>
</protein>